<evidence type="ECO:0000313" key="3">
    <source>
        <dbReference type="EMBL" id="TXK04646.1"/>
    </source>
</evidence>
<feature type="domain" description="DUF4395" evidence="2">
    <location>
        <begin position="7"/>
        <end position="146"/>
    </location>
</feature>
<keyword evidence="1" id="KW-1133">Transmembrane helix</keyword>
<name>A0A5C8HMI2_9MICO</name>
<evidence type="ECO:0000256" key="1">
    <source>
        <dbReference type="SAM" id="Phobius"/>
    </source>
</evidence>
<dbReference type="RefSeq" id="WP_147825780.1">
    <property type="nucleotide sequence ID" value="NZ_BAAARG010000002.1"/>
</dbReference>
<dbReference type="Proteomes" id="UP000321196">
    <property type="component" value="Unassembled WGS sequence"/>
</dbReference>
<keyword evidence="4" id="KW-1185">Reference proteome</keyword>
<organism evidence="3 4">
    <name type="scientific">Microbacterium mitrae</name>
    <dbReference type="NCBI Taxonomy" id="664640"/>
    <lineage>
        <taxon>Bacteria</taxon>
        <taxon>Bacillati</taxon>
        <taxon>Actinomycetota</taxon>
        <taxon>Actinomycetes</taxon>
        <taxon>Micrococcales</taxon>
        <taxon>Microbacteriaceae</taxon>
        <taxon>Microbacterium</taxon>
    </lineage>
</organism>
<accession>A0A5C8HMI2</accession>
<evidence type="ECO:0000313" key="4">
    <source>
        <dbReference type="Proteomes" id="UP000321196"/>
    </source>
</evidence>
<keyword evidence="1" id="KW-0812">Transmembrane</keyword>
<dbReference type="AlphaFoldDB" id="A0A5C8HMI2"/>
<feature type="transmembrane region" description="Helical" evidence="1">
    <location>
        <begin position="115"/>
        <end position="144"/>
    </location>
</feature>
<dbReference type="InterPro" id="IPR025508">
    <property type="entry name" value="DUF4395"/>
</dbReference>
<proteinExistence type="predicted"/>
<sequence length="153" mass="16115">MSQPHGIDPRGPRFAATITATLLAVTILLALTAPAGVILTPAFFALLIVTALFAWGVASPETAPWGVLYRRVVAPRLAPPTEREDPRPPRFAQGVGLVVAGAGVLLHLIGVPHAILIAAVIAFAAAFLNAAFNFCLGCQMYLLLQRIRSRATA</sequence>
<reference evidence="3 4" key="1">
    <citation type="submission" date="2019-08" db="EMBL/GenBank/DDBJ databases">
        <authorList>
            <person name="Dong K."/>
        </authorList>
    </citation>
    <scope>NUCLEOTIDE SEQUENCE [LARGE SCALE GENOMIC DNA]</scope>
    <source>
        <strain evidence="3 4">M4-8</strain>
    </source>
</reference>
<feature type="transmembrane region" description="Helical" evidence="1">
    <location>
        <begin position="37"/>
        <end position="58"/>
    </location>
</feature>
<dbReference type="EMBL" id="VRSW01000002">
    <property type="protein sequence ID" value="TXK04646.1"/>
    <property type="molecule type" value="Genomic_DNA"/>
</dbReference>
<dbReference type="OrthoDB" id="345402at2"/>
<evidence type="ECO:0000259" key="2">
    <source>
        <dbReference type="Pfam" id="PF14340"/>
    </source>
</evidence>
<keyword evidence="1" id="KW-0472">Membrane</keyword>
<dbReference type="Pfam" id="PF14340">
    <property type="entry name" value="DUF4395"/>
    <property type="match status" value="1"/>
</dbReference>
<comment type="caution">
    <text evidence="3">The sequence shown here is derived from an EMBL/GenBank/DDBJ whole genome shotgun (WGS) entry which is preliminary data.</text>
</comment>
<feature type="transmembrane region" description="Helical" evidence="1">
    <location>
        <begin position="91"/>
        <end position="109"/>
    </location>
</feature>
<protein>
    <submittedName>
        <fullName evidence="3">DUF4395 domain-containing protein</fullName>
    </submittedName>
</protein>
<gene>
    <name evidence="3" type="ORF">FVP60_08225</name>
</gene>